<dbReference type="PANTHER" id="PTHR11071:SF561">
    <property type="entry name" value="PEPTIDYL-PROLYL CIS-TRANS ISOMERASE D-RELATED"/>
    <property type="match status" value="1"/>
</dbReference>
<accession>A0AAD5DDS7</accession>
<proteinExistence type="inferred from homology"/>
<comment type="similarity">
    <text evidence="1 2">Belongs to the cyclophilin-type PPIase family.</text>
</comment>
<evidence type="ECO:0000256" key="1">
    <source>
        <dbReference type="ARBA" id="ARBA00007365"/>
    </source>
</evidence>
<dbReference type="InterPro" id="IPR002130">
    <property type="entry name" value="Cyclophilin-type_PPIase_dom"/>
</dbReference>
<keyword evidence="2" id="KW-0413">Isomerase</keyword>
<keyword evidence="2" id="KW-0697">Rotamase</keyword>
<feature type="non-terminal residue" evidence="4">
    <location>
        <position position="1"/>
    </location>
</feature>
<protein>
    <recommendedName>
        <fullName evidence="2">Peptidyl-prolyl cis-trans isomerase</fullName>
        <shortName evidence="2">PPIase</shortName>
        <ecNumber evidence="2">5.2.1.8</ecNumber>
    </recommendedName>
</protein>
<dbReference type="PROSITE" id="PS50072">
    <property type="entry name" value="CSA_PPIASE_2"/>
    <property type="match status" value="1"/>
</dbReference>
<dbReference type="PANTHER" id="PTHR11071">
    <property type="entry name" value="PEPTIDYL-PROLYL CIS-TRANS ISOMERASE"/>
    <property type="match status" value="1"/>
</dbReference>
<dbReference type="PRINTS" id="PR00153">
    <property type="entry name" value="CSAPPISMRASE"/>
</dbReference>
<evidence type="ECO:0000313" key="4">
    <source>
        <dbReference type="EMBL" id="KAI7757952.1"/>
    </source>
</evidence>
<dbReference type="GO" id="GO:0003755">
    <property type="term" value="F:peptidyl-prolyl cis-trans isomerase activity"/>
    <property type="evidence" value="ECO:0007669"/>
    <property type="project" value="UniProtKB-UniRule"/>
</dbReference>
<dbReference type="Gene3D" id="2.40.100.10">
    <property type="entry name" value="Cyclophilin-like"/>
    <property type="match status" value="1"/>
</dbReference>
<comment type="caution">
    <text evidence="4">The sequence shown here is derived from an EMBL/GenBank/DDBJ whole genome shotgun (WGS) entry which is preliminary data.</text>
</comment>
<feature type="domain" description="PPIase cyclophilin-type" evidence="3">
    <location>
        <begin position="38"/>
        <end position="186"/>
    </location>
</feature>
<comment type="function">
    <text evidence="2">PPIases accelerate the folding of proteins. It catalyzes the cis-trans isomerization of proline imidic peptide bonds in oligopeptides.</text>
</comment>
<dbReference type="InterPro" id="IPR029000">
    <property type="entry name" value="Cyclophilin-like_dom_sf"/>
</dbReference>
<dbReference type="GO" id="GO:0006457">
    <property type="term" value="P:protein folding"/>
    <property type="evidence" value="ECO:0007669"/>
    <property type="project" value="TreeGrafter"/>
</dbReference>
<dbReference type="Pfam" id="PF00160">
    <property type="entry name" value="Pro_isomerase"/>
    <property type="match status" value="1"/>
</dbReference>
<keyword evidence="5" id="KW-1185">Reference proteome</keyword>
<dbReference type="EMBL" id="JAMZMK010000038">
    <property type="protein sequence ID" value="KAI7757952.1"/>
    <property type="molecule type" value="Genomic_DNA"/>
</dbReference>
<dbReference type="Proteomes" id="UP001206925">
    <property type="component" value="Unassembled WGS sequence"/>
</dbReference>
<dbReference type="EC" id="5.2.1.8" evidence="2"/>
<dbReference type="AlphaFoldDB" id="A0AAD5DDS7"/>
<gene>
    <name evidence="4" type="ORF">M8C21_028197</name>
</gene>
<organism evidence="4 5">
    <name type="scientific">Ambrosia artemisiifolia</name>
    <name type="common">Common ragweed</name>
    <dbReference type="NCBI Taxonomy" id="4212"/>
    <lineage>
        <taxon>Eukaryota</taxon>
        <taxon>Viridiplantae</taxon>
        <taxon>Streptophyta</taxon>
        <taxon>Embryophyta</taxon>
        <taxon>Tracheophyta</taxon>
        <taxon>Spermatophyta</taxon>
        <taxon>Magnoliopsida</taxon>
        <taxon>eudicotyledons</taxon>
        <taxon>Gunneridae</taxon>
        <taxon>Pentapetalae</taxon>
        <taxon>asterids</taxon>
        <taxon>campanulids</taxon>
        <taxon>Asterales</taxon>
        <taxon>Asteraceae</taxon>
        <taxon>Asteroideae</taxon>
        <taxon>Heliantheae alliance</taxon>
        <taxon>Heliantheae</taxon>
        <taxon>Ambrosia</taxon>
    </lineage>
</organism>
<sequence>MIYRPLVKRSKAKIICFSGLIIFIQAMNQSMDSNPRVFMDLSIFDTPPQRLEIELFSQVVPKTAKNFRALCTGEAGVGQTTGKPLHYKGSFFHSFYHSFGAEGGDFENNNGTGGESIYGGTFEPELYPGSRSGPGVLMTVTQRHTVIGSLFFLCYDHSPFLDGCSNVAFGKVVKGMETVIQLGKMGFARVQITDCGEVSVKPRSNSGVSLWIPTPDKLRNQSKKSGKLISEVENNTVTESGKVIIEKS</sequence>
<reference evidence="4" key="1">
    <citation type="submission" date="2022-06" db="EMBL/GenBank/DDBJ databases">
        <title>Uncovering the hologenomic basis of an extraordinary plant invasion.</title>
        <authorList>
            <person name="Bieker V.C."/>
            <person name="Martin M.D."/>
            <person name="Gilbert T."/>
            <person name="Hodgins K."/>
            <person name="Battlay P."/>
            <person name="Petersen B."/>
            <person name="Wilson J."/>
        </authorList>
    </citation>
    <scope>NUCLEOTIDE SEQUENCE</scope>
    <source>
        <strain evidence="4">AA19_3_7</strain>
        <tissue evidence="4">Leaf</tissue>
    </source>
</reference>
<evidence type="ECO:0000259" key="3">
    <source>
        <dbReference type="PROSITE" id="PS50072"/>
    </source>
</evidence>
<name>A0AAD5DDS7_AMBAR</name>
<dbReference type="GO" id="GO:0005737">
    <property type="term" value="C:cytoplasm"/>
    <property type="evidence" value="ECO:0007669"/>
    <property type="project" value="TreeGrafter"/>
</dbReference>
<evidence type="ECO:0000256" key="2">
    <source>
        <dbReference type="RuleBase" id="RU363019"/>
    </source>
</evidence>
<dbReference type="GO" id="GO:0016018">
    <property type="term" value="F:cyclosporin A binding"/>
    <property type="evidence" value="ECO:0007669"/>
    <property type="project" value="TreeGrafter"/>
</dbReference>
<evidence type="ECO:0000313" key="5">
    <source>
        <dbReference type="Proteomes" id="UP001206925"/>
    </source>
</evidence>
<comment type="catalytic activity">
    <reaction evidence="2">
        <text>[protein]-peptidylproline (omega=180) = [protein]-peptidylproline (omega=0)</text>
        <dbReference type="Rhea" id="RHEA:16237"/>
        <dbReference type="Rhea" id="RHEA-COMP:10747"/>
        <dbReference type="Rhea" id="RHEA-COMP:10748"/>
        <dbReference type="ChEBI" id="CHEBI:83833"/>
        <dbReference type="ChEBI" id="CHEBI:83834"/>
        <dbReference type="EC" id="5.2.1.8"/>
    </reaction>
</comment>
<dbReference type="SUPFAM" id="SSF50891">
    <property type="entry name" value="Cyclophilin-like"/>
    <property type="match status" value="1"/>
</dbReference>